<keyword evidence="3" id="KW-1185">Reference proteome</keyword>
<comment type="caution">
    <text evidence="2">The sequence shown here is derived from an EMBL/GenBank/DDBJ whole genome shotgun (WGS) entry which is preliminary data.</text>
</comment>
<organism evidence="2 3">
    <name type="scientific">Streptomyces tendae</name>
    <dbReference type="NCBI Taxonomy" id="1932"/>
    <lineage>
        <taxon>Bacteria</taxon>
        <taxon>Bacillati</taxon>
        <taxon>Actinomycetota</taxon>
        <taxon>Actinomycetes</taxon>
        <taxon>Kitasatosporales</taxon>
        <taxon>Streptomycetaceae</taxon>
        <taxon>Streptomyces</taxon>
    </lineage>
</organism>
<dbReference type="Pfam" id="PF17939">
    <property type="entry name" value="TetR_C_30"/>
    <property type="match status" value="1"/>
</dbReference>
<name>A0ABW7S6L2_STRTE</name>
<gene>
    <name evidence="2" type="ORF">ACH3YB_25525</name>
</gene>
<protein>
    <submittedName>
        <fullName evidence="2">TetR/AcrR family transcriptional regulator</fullName>
    </submittedName>
</protein>
<dbReference type="Gene3D" id="1.10.357.10">
    <property type="entry name" value="Tetracycline Repressor, domain 2"/>
    <property type="match status" value="1"/>
</dbReference>
<reference evidence="2 3" key="1">
    <citation type="submission" date="2024-10" db="EMBL/GenBank/DDBJ databases">
        <authorList>
            <person name="Wannawong T."/>
            <person name="Kuncharoen N."/>
            <person name="Mhuantong W."/>
        </authorList>
    </citation>
    <scope>NUCLEOTIDE SEQUENCE [LARGE SCALE GENOMIC DNA]</scope>
    <source>
        <strain evidence="2 3">CALK1-4</strain>
    </source>
</reference>
<proteinExistence type="predicted"/>
<dbReference type="InterPro" id="IPR041586">
    <property type="entry name" value="PsrA_TetR_C"/>
</dbReference>
<evidence type="ECO:0000313" key="3">
    <source>
        <dbReference type="Proteomes" id="UP001610810"/>
    </source>
</evidence>
<dbReference type="SUPFAM" id="SSF48498">
    <property type="entry name" value="Tetracyclin repressor-like, C-terminal domain"/>
    <property type="match status" value="1"/>
</dbReference>
<sequence length="121" mass="12973">MAAVARRVIEPVNAAQWARLDSMLARTPEPLVSELVETFAGPLFDEMSAGGAGGARTSRLIVTILSDTAEEARSWTGPGEDTVRERYLAAFARVLPGLSPEELRCRMRGTLAATAVGRSRS</sequence>
<evidence type="ECO:0000313" key="2">
    <source>
        <dbReference type="EMBL" id="MFI0574993.1"/>
    </source>
</evidence>
<dbReference type="RefSeq" id="WP_236260598.1">
    <property type="nucleotide sequence ID" value="NZ_JAAIFS010000008.1"/>
</dbReference>
<dbReference type="EMBL" id="JBIQWK010000008">
    <property type="protein sequence ID" value="MFI0574993.1"/>
    <property type="molecule type" value="Genomic_DNA"/>
</dbReference>
<dbReference type="InterPro" id="IPR036271">
    <property type="entry name" value="Tet_transcr_reg_TetR-rel_C_sf"/>
</dbReference>
<dbReference type="Proteomes" id="UP001610810">
    <property type="component" value="Unassembled WGS sequence"/>
</dbReference>
<evidence type="ECO:0000259" key="1">
    <source>
        <dbReference type="Pfam" id="PF17939"/>
    </source>
</evidence>
<accession>A0ABW7S6L2</accession>
<feature type="domain" description="PsrA tetracyclin repressor-like C-terminal" evidence="1">
    <location>
        <begin position="37"/>
        <end position="116"/>
    </location>
</feature>